<organism evidence="4 5">
    <name type="scientific">Gymnopilus dilepis</name>
    <dbReference type="NCBI Taxonomy" id="231916"/>
    <lineage>
        <taxon>Eukaryota</taxon>
        <taxon>Fungi</taxon>
        <taxon>Dikarya</taxon>
        <taxon>Basidiomycota</taxon>
        <taxon>Agaricomycotina</taxon>
        <taxon>Agaricomycetes</taxon>
        <taxon>Agaricomycetidae</taxon>
        <taxon>Agaricales</taxon>
        <taxon>Agaricineae</taxon>
        <taxon>Hymenogastraceae</taxon>
        <taxon>Gymnopilus</taxon>
    </lineage>
</organism>
<dbReference type="GO" id="GO:0051082">
    <property type="term" value="F:unfolded protein binding"/>
    <property type="evidence" value="ECO:0007669"/>
    <property type="project" value="InterPro"/>
</dbReference>
<evidence type="ECO:0000259" key="3">
    <source>
        <dbReference type="PROSITE" id="PS50076"/>
    </source>
</evidence>
<evidence type="ECO:0000256" key="2">
    <source>
        <dbReference type="SAM" id="MobiDB-lite"/>
    </source>
</evidence>
<dbReference type="PRINTS" id="PR00625">
    <property type="entry name" value="JDOMAIN"/>
</dbReference>
<feature type="compositionally biased region" description="Low complexity" evidence="2">
    <location>
        <begin position="72"/>
        <end position="135"/>
    </location>
</feature>
<dbReference type="GO" id="GO:0051087">
    <property type="term" value="F:protein-folding chaperone binding"/>
    <property type="evidence" value="ECO:0007669"/>
    <property type="project" value="TreeGrafter"/>
</dbReference>
<feature type="compositionally biased region" description="Basic residues" evidence="2">
    <location>
        <begin position="56"/>
        <end position="65"/>
    </location>
</feature>
<dbReference type="PROSITE" id="PS50076">
    <property type="entry name" value="DNAJ_2"/>
    <property type="match status" value="1"/>
</dbReference>
<feature type="domain" description="J" evidence="3">
    <location>
        <begin position="2"/>
        <end position="72"/>
    </location>
</feature>
<proteinExistence type="predicted"/>
<sequence>MEAHEILGISKDASEHEIRLAYKALAMKWHPDRQPLDTAAATTKFVEINRAHRTMLRNLRRTRRAAKADEVSSQPGGSVPSSPESTSSSLPESSARSTHSSTSSSSSSSRGSGSSRSPSVSSFTSADTSTTRSSSPQDQSKTQGRSTTRSKGPTTHSQQASAAENTFSYSSNDTSPSTSKRHAGNKLRKRTRSKGRAVEPDANEDTPKHFSCRKVPDTDEDPERVVETLCPSRAVLRGAGADVPKRWVHFLNMTLEEIVQGKTFHFRVVRYTRSSKKQVLPLDVHVPSGSRGGTEILLEGAGNERKDGTWQDITFTIKELKHDRFTRIHDDLFLDVRLPWVDNLNDREGRVYLQGVDQKEYLFTVDYHSHRLLSGTAVIPGAGMPYMDGGGRGRIIVRWEISSPLSSWDAIKSVLRFRN</sequence>
<feature type="region of interest" description="Disordered" evidence="2">
    <location>
        <begin position="56"/>
        <end position="223"/>
    </location>
</feature>
<dbReference type="GO" id="GO:0006457">
    <property type="term" value="P:protein folding"/>
    <property type="evidence" value="ECO:0007669"/>
    <property type="project" value="InterPro"/>
</dbReference>
<dbReference type="CDD" id="cd06257">
    <property type="entry name" value="DnaJ"/>
    <property type="match status" value="1"/>
</dbReference>
<dbReference type="InterPro" id="IPR036869">
    <property type="entry name" value="J_dom_sf"/>
</dbReference>
<gene>
    <name evidence="4" type="ORF">CVT26_014909</name>
</gene>
<dbReference type="InterPro" id="IPR008971">
    <property type="entry name" value="HSP40/DnaJ_pept-bd"/>
</dbReference>
<reference evidence="4 5" key="1">
    <citation type="journal article" date="2018" name="Evol. Lett.">
        <title>Horizontal gene cluster transfer increased hallucinogenic mushroom diversity.</title>
        <authorList>
            <person name="Reynolds H.T."/>
            <person name="Vijayakumar V."/>
            <person name="Gluck-Thaler E."/>
            <person name="Korotkin H.B."/>
            <person name="Matheny P.B."/>
            <person name="Slot J.C."/>
        </authorList>
    </citation>
    <scope>NUCLEOTIDE SEQUENCE [LARGE SCALE GENOMIC DNA]</scope>
    <source>
        <strain evidence="4 5">SRW20</strain>
    </source>
</reference>
<comment type="caution">
    <text evidence="4">The sequence shown here is derived from an EMBL/GenBank/DDBJ whole genome shotgun (WGS) entry which is preliminary data.</text>
</comment>
<dbReference type="InterPro" id="IPR051339">
    <property type="entry name" value="DnaJ_subfamily_B"/>
</dbReference>
<dbReference type="SUPFAM" id="SSF49493">
    <property type="entry name" value="HSP40/DnaJ peptide-binding domain"/>
    <property type="match status" value="1"/>
</dbReference>
<dbReference type="AlphaFoldDB" id="A0A409XWU0"/>
<name>A0A409XWU0_9AGAR</name>
<dbReference type="InterPro" id="IPR002939">
    <property type="entry name" value="DnaJ_C"/>
</dbReference>
<dbReference type="Pfam" id="PF00226">
    <property type="entry name" value="DnaJ"/>
    <property type="match status" value="1"/>
</dbReference>
<feature type="compositionally biased region" description="Polar residues" evidence="2">
    <location>
        <begin position="136"/>
        <end position="165"/>
    </location>
</feature>
<evidence type="ECO:0000256" key="1">
    <source>
        <dbReference type="ARBA" id="ARBA00023186"/>
    </source>
</evidence>
<dbReference type="Gene3D" id="1.10.287.110">
    <property type="entry name" value="DnaJ domain"/>
    <property type="match status" value="1"/>
</dbReference>
<dbReference type="InterPro" id="IPR001623">
    <property type="entry name" value="DnaJ_domain"/>
</dbReference>
<dbReference type="InParanoid" id="A0A409XWU0"/>
<dbReference type="Pfam" id="PF01556">
    <property type="entry name" value="DnaJ_C"/>
    <property type="match status" value="1"/>
</dbReference>
<dbReference type="Gene3D" id="2.60.260.20">
    <property type="entry name" value="Urease metallochaperone UreE, N-terminal domain"/>
    <property type="match status" value="2"/>
</dbReference>
<dbReference type="OrthoDB" id="10250354at2759"/>
<dbReference type="PANTHER" id="PTHR24078">
    <property type="entry name" value="DNAJ HOMOLOG SUBFAMILY C MEMBER"/>
    <property type="match status" value="1"/>
</dbReference>
<keyword evidence="1" id="KW-0143">Chaperone</keyword>
<evidence type="ECO:0000313" key="4">
    <source>
        <dbReference type="EMBL" id="PPQ95219.1"/>
    </source>
</evidence>
<dbReference type="EMBL" id="NHYE01001431">
    <property type="protein sequence ID" value="PPQ95219.1"/>
    <property type="molecule type" value="Genomic_DNA"/>
</dbReference>
<protein>
    <recommendedName>
        <fullName evidence="3">J domain-containing protein</fullName>
    </recommendedName>
</protein>
<dbReference type="SUPFAM" id="SSF46565">
    <property type="entry name" value="Chaperone J-domain"/>
    <property type="match status" value="1"/>
</dbReference>
<keyword evidence="5" id="KW-1185">Reference proteome</keyword>
<dbReference type="STRING" id="231916.A0A409XWU0"/>
<feature type="compositionally biased region" description="Low complexity" evidence="2">
    <location>
        <begin position="166"/>
        <end position="178"/>
    </location>
</feature>
<dbReference type="Proteomes" id="UP000284706">
    <property type="component" value="Unassembled WGS sequence"/>
</dbReference>
<dbReference type="GO" id="GO:0005829">
    <property type="term" value="C:cytosol"/>
    <property type="evidence" value="ECO:0007669"/>
    <property type="project" value="TreeGrafter"/>
</dbReference>
<dbReference type="SMART" id="SM00271">
    <property type="entry name" value="DnaJ"/>
    <property type="match status" value="1"/>
</dbReference>
<dbReference type="PANTHER" id="PTHR24078:SF553">
    <property type="entry name" value="DNAJ HOMOLOG SUBFAMILY B MEMBER 5"/>
    <property type="match status" value="1"/>
</dbReference>
<evidence type="ECO:0000313" key="5">
    <source>
        <dbReference type="Proteomes" id="UP000284706"/>
    </source>
</evidence>
<feature type="compositionally biased region" description="Basic residues" evidence="2">
    <location>
        <begin position="179"/>
        <end position="195"/>
    </location>
</feature>
<accession>A0A409XWU0</accession>